<gene>
    <name evidence="3" type="ORF">TSPGSL018_19630</name>
</gene>
<dbReference type="Pfam" id="PF01661">
    <property type="entry name" value="Macro"/>
    <property type="match status" value="1"/>
</dbReference>
<dbReference type="CDD" id="cd02908">
    <property type="entry name" value="Macro_OAADPr_deacetylase"/>
    <property type="match status" value="1"/>
</dbReference>
<feature type="chain" id="PRO_5030002211" evidence="1">
    <location>
        <begin position="21"/>
        <end position="200"/>
    </location>
</feature>
<dbReference type="AlphaFoldDB" id="A0A061RXJ6"/>
<proteinExistence type="predicted"/>
<accession>A0A061RXJ6</accession>
<dbReference type="PANTHER" id="PTHR11106:SF27">
    <property type="entry name" value="MACRO DOMAIN-CONTAINING PROTEIN"/>
    <property type="match status" value="1"/>
</dbReference>
<feature type="signal peptide" evidence="1">
    <location>
        <begin position="1"/>
        <end position="20"/>
    </location>
</feature>
<feature type="domain" description="Macro" evidence="2">
    <location>
        <begin position="2"/>
        <end position="186"/>
    </location>
</feature>
<sequence>MHRPATFKLAPASFLRIAMGDLTLWRADNGAIVNAANSAMLGGGGVDGAIHRRAGPKLLRLCEQVPELEPGVRCPVGEARLTSGETKLGVRHVIHTVGPVYHVESDPALKLESCYRSSLALANDNGIEHVAFPAISCGAFGYPLHEAAEVAMMACKQHVGEVKEVVFVLFGEDTLETWLSAAESLLEPDDAGIKSAPNEE</sequence>
<dbReference type="PANTHER" id="PTHR11106">
    <property type="entry name" value="GANGLIOSIDE INDUCED DIFFERENTIATION ASSOCIATED PROTEIN 2-RELATED"/>
    <property type="match status" value="1"/>
</dbReference>
<dbReference type="InterPro" id="IPR043472">
    <property type="entry name" value="Macro_dom-like"/>
</dbReference>
<name>A0A061RXJ6_9CHLO</name>
<keyword evidence="1" id="KW-0732">Signal</keyword>
<dbReference type="SUPFAM" id="SSF52949">
    <property type="entry name" value="Macro domain-like"/>
    <property type="match status" value="1"/>
</dbReference>
<reference evidence="3" key="1">
    <citation type="submission" date="2014-05" db="EMBL/GenBank/DDBJ databases">
        <title>The transcriptome of the halophilic microalga Tetraselmis sp. GSL018 isolated from the Great Salt Lake, Utah.</title>
        <authorList>
            <person name="Jinkerson R.E."/>
            <person name="D'Adamo S."/>
            <person name="Posewitz M.C."/>
        </authorList>
    </citation>
    <scope>NUCLEOTIDE SEQUENCE</scope>
    <source>
        <strain evidence="3">GSL018</strain>
    </source>
</reference>
<evidence type="ECO:0000256" key="1">
    <source>
        <dbReference type="SAM" id="SignalP"/>
    </source>
</evidence>
<organism evidence="3">
    <name type="scientific">Tetraselmis sp. GSL018</name>
    <dbReference type="NCBI Taxonomy" id="582737"/>
    <lineage>
        <taxon>Eukaryota</taxon>
        <taxon>Viridiplantae</taxon>
        <taxon>Chlorophyta</taxon>
        <taxon>core chlorophytes</taxon>
        <taxon>Chlorodendrophyceae</taxon>
        <taxon>Chlorodendrales</taxon>
        <taxon>Chlorodendraceae</taxon>
        <taxon>Tetraselmis</taxon>
    </lineage>
</organism>
<dbReference type="InterPro" id="IPR002589">
    <property type="entry name" value="Macro_dom"/>
</dbReference>
<dbReference type="EMBL" id="GBEZ01008916">
    <property type="protein sequence ID" value="JAC76648.1"/>
    <property type="molecule type" value="Transcribed_RNA"/>
</dbReference>
<evidence type="ECO:0000313" key="3">
    <source>
        <dbReference type="EMBL" id="JAC76648.1"/>
    </source>
</evidence>
<evidence type="ECO:0000259" key="2">
    <source>
        <dbReference type="PROSITE" id="PS51154"/>
    </source>
</evidence>
<dbReference type="PROSITE" id="PS51154">
    <property type="entry name" value="MACRO"/>
    <property type="match status" value="1"/>
</dbReference>
<dbReference type="Gene3D" id="3.40.220.10">
    <property type="entry name" value="Leucine Aminopeptidase, subunit E, domain 1"/>
    <property type="match status" value="1"/>
</dbReference>
<protein>
    <submittedName>
        <fullName evidence="3">Appr-1-p processing enzyme family protein</fullName>
    </submittedName>
</protein>
<dbReference type="SMART" id="SM00506">
    <property type="entry name" value="A1pp"/>
    <property type="match status" value="1"/>
</dbReference>